<proteinExistence type="predicted"/>
<evidence type="ECO:0000313" key="4">
    <source>
        <dbReference type="EMBL" id="JAP83483.1"/>
    </source>
</evidence>
<sequence>MSKGFAAFRKEPQGGLHPLSVEDELLTAEVEDDYDALNDETFGGGLDDGWEEAHEKFAELEDRARQDTSMVDSLVDEDPLLLNQEVVEQSISHLGLEDDRDDDPAIKSYSKSTTSPWPIERGGRPCSSPPPPATLQHFGGSPKTDTIWTPKAVYSPSTEDRLASLLWKLQQQSSSTQVLSQPVPRRSSLPPNVHTLEELERDMLHSGGSHPVPIGRGAGWVAGHTEHEAAGYPGGSTPPGHRGSAEHSTGGALPAAFGAPQYRFSPGRPPYPPPPPSGVPTLPSQLGMSPPARTPGLVHGCMSPGNYSPGFGSRLPMPPVPHPLLGRGRGVMMGPSMLLNNTMQNHMPLQGNLPFRPGFSGMDLRRLLYPRQVQHPLLNKNHFASSGGGGHYQQHAYQTVFGQGSLPHDSFRQPSHHSYLRPHGSFDNRDNSFSGDHSDDPYAGLMTQKEKDWLVKIQLLQVQPENPDVDDYYYVMFTKRKAERQELPGGGDGDKPKFIRPERVRTESKSYTPIQFERSLGKLQVVSVNYPRKILDMGVQRLSEDEDRKVPPDRHLLWFRQLLLDIEKLYSAVLEYEDSSCSAERRLEIAEKLFAEVQPSEERFIQMVGVRKGRCLVLRVLPKLKAEHQVATLAALLRHLSWLQRKDRLDGTLERGLRSALAVIEHASLNDLIQLAASLLMNPDAAFPSTFALRVAWAIVVQAEQHFQSEEAGQTFSNEVHKKWAKLLSEMVDLLIASLKKPDNGQDDASDHYSAAAHLLFPHERHALASQLQRFAINSQLASELTSAAKSSQQSELHQQNGLGDKGAFPYCDDEPVTAVH</sequence>
<feature type="compositionally biased region" description="Pro residues" evidence="3">
    <location>
        <begin position="267"/>
        <end position="278"/>
    </location>
</feature>
<accession>A0A131YWA5</accession>
<name>A0A131YWA5_RHIAP</name>
<dbReference type="GO" id="GO:0000932">
    <property type="term" value="C:P-body"/>
    <property type="evidence" value="ECO:0007669"/>
    <property type="project" value="UniProtKB-SubCell"/>
</dbReference>
<dbReference type="AlphaFoldDB" id="A0A131YWA5"/>
<evidence type="ECO:0000256" key="3">
    <source>
        <dbReference type="SAM" id="MobiDB-lite"/>
    </source>
</evidence>
<dbReference type="InterPro" id="IPR039900">
    <property type="entry name" value="Pat1-like"/>
</dbReference>
<dbReference type="PANTHER" id="PTHR21551:SF0">
    <property type="entry name" value="PROTEIN ASSOCIATED WITH TOPO II RELATED-1, ISOFORM A"/>
    <property type="match status" value="1"/>
</dbReference>
<keyword evidence="4" id="KW-0413">Isomerase</keyword>
<evidence type="ECO:0000256" key="1">
    <source>
        <dbReference type="ARBA" id="ARBA00004201"/>
    </source>
</evidence>
<evidence type="ECO:0000256" key="2">
    <source>
        <dbReference type="ARBA" id="ARBA00022490"/>
    </source>
</evidence>
<keyword evidence="2" id="KW-0963">Cytoplasm</keyword>
<protein>
    <submittedName>
        <fullName evidence="4">DNA topoisomerase 2-associated protein PAT1</fullName>
    </submittedName>
</protein>
<feature type="region of interest" description="Disordered" evidence="3">
    <location>
        <begin position="96"/>
        <end position="142"/>
    </location>
</feature>
<dbReference type="GO" id="GO:0003723">
    <property type="term" value="F:RNA binding"/>
    <property type="evidence" value="ECO:0007669"/>
    <property type="project" value="TreeGrafter"/>
</dbReference>
<comment type="subcellular location">
    <subcellularLocation>
        <location evidence="1">Cytoplasm</location>
        <location evidence="1">P-body</location>
    </subcellularLocation>
</comment>
<feature type="compositionally biased region" description="Polar residues" evidence="3">
    <location>
        <begin position="790"/>
        <end position="802"/>
    </location>
</feature>
<dbReference type="GO" id="GO:0016853">
    <property type="term" value="F:isomerase activity"/>
    <property type="evidence" value="ECO:0007669"/>
    <property type="project" value="UniProtKB-KW"/>
</dbReference>
<dbReference type="GO" id="GO:0000290">
    <property type="term" value="P:deadenylation-dependent decapping of nuclear-transcribed mRNA"/>
    <property type="evidence" value="ECO:0007669"/>
    <property type="project" value="InterPro"/>
</dbReference>
<dbReference type="PANTHER" id="PTHR21551">
    <property type="entry name" value="TOPOISOMERASE II-ASSOCIATED PROTEIN PAT1"/>
    <property type="match status" value="1"/>
</dbReference>
<organism evidence="4">
    <name type="scientific">Rhipicephalus appendiculatus</name>
    <name type="common">Brown ear tick</name>
    <dbReference type="NCBI Taxonomy" id="34631"/>
    <lineage>
        <taxon>Eukaryota</taxon>
        <taxon>Metazoa</taxon>
        <taxon>Ecdysozoa</taxon>
        <taxon>Arthropoda</taxon>
        <taxon>Chelicerata</taxon>
        <taxon>Arachnida</taxon>
        <taxon>Acari</taxon>
        <taxon>Parasitiformes</taxon>
        <taxon>Ixodida</taxon>
        <taxon>Ixodoidea</taxon>
        <taxon>Ixodidae</taxon>
        <taxon>Rhipicephalinae</taxon>
        <taxon>Rhipicephalus</taxon>
        <taxon>Rhipicephalus</taxon>
    </lineage>
</organism>
<feature type="region of interest" description="Disordered" evidence="3">
    <location>
        <begin position="790"/>
        <end position="810"/>
    </location>
</feature>
<reference evidence="4" key="1">
    <citation type="journal article" date="2016" name="Ticks Tick Borne Dis.">
        <title>De novo assembly and annotation of the salivary gland transcriptome of Rhipicephalus appendiculatus male and female ticks during blood feeding.</title>
        <authorList>
            <person name="de Castro M.H."/>
            <person name="de Klerk D."/>
            <person name="Pienaar R."/>
            <person name="Latif A.A."/>
            <person name="Rees D.J."/>
            <person name="Mans B.J."/>
        </authorList>
    </citation>
    <scope>NUCLEOTIDE SEQUENCE</scope>
    <source>
        <tissue evidence="4">Salivary glands</tissue>
    </source>
</reference>
<feature type="compositionally biased region" description="Basic and acidic residues" evidence="3">
    <location>
        <begin position="424"/>
        <end position="440"/>
    </location>
</feature>
<feature type="region of interest" description="Disordered" evidence="3">
    <location>
        <begin position="227"/>
        <end position="290"/>
    </location>
</feature>
<feature type="region of interest" description="Disordered" evidence="3">
    <location>
        <begin position="406"/>
        <end position="440"/>
    </location>
</feature>
<dbReference type="EMBL" id="GEDV01005074">
    <property type="protein sequence ID" value="JAP83483.1"/>
    <property type="molecule type" value="Transcribed_RNA"/>
</dbReference>
<dbReference type="GO" id="GO:0033962">
    <property type="term" value="P:P-body assembly"/>
    <property type="evidence" value="ECO:0007669"/>
    <property type="project" value="TreeGrafter"/>
</dbReference>